<dbReference type="InterPro" id="IPR036937">
    <property type="entry name" value="Adhesion_dom_fimbrial_sf"/>
</dbReference>
<keyword evidence="1" id="KW-0732">Signal</keyword>
<evidence type="ECO:0000313" key="4">
    <source>
        <dbReference type="Proteomes" id="UP001595636"/>
    </source>
</evidence>
<dbReference type="EMBL" id="JBHRYH010000040">
    <property type="protein sequence ID" value="MFC3627043.1"/>
    <property type="molecule type" value="Genomic_DNA"/>
</dbReference>
<organism evidence="3 4">
    <name type="scientific">Vogesella amnigena</name>
    <dbReference type="NCBI Taxonomy" id="1507449"/>
    <lineage>
        <taxon>Bacteria</taxon>
        <taxon>Pseudomonadati</taxon>
        <taxon>Pseudomonadota</taxon>
        <taxon>Betaproteobacteria</taxon>
        <taxon>Neisseriales</taxon>
        <taxon>Chromobacteriaceae</taxon>
        <taxon>Vogesella</taxon>
    </lineage>
</organism>
<proteinExistence type="predicted"/>
<dbReference type="PANTHER" id="PTHR33420:SF10">
    <property type="entry name" value="FIMBRIAE MAJOR SUBUNIT"/>
    <property type="match status" value="1"/>
</dbReference>
<dbReference type="InterPro" id="IPR008966">
    <property type="entry name" value="Adhesion_dom_sf"/>
</dbReference>
<dbReference type="RefSeq" id="WP_390280286.1">
    <property type="nucleotide sequence ID" value="NZ_JBHRYH010000040.1"/>
</dbReference>
<dbReference type="SUPFAM" id="SSF49401">
    <property type="entry name" value="Bacterial adhesins"/>
    <property type="match status" value="1"/>
</dbReference>
<name>A0ABV7TWC5_9NEIS</name>
<comment type="caution">
    <text evidence="3">The sequence shown here is derived from an EMBL/GenBank/DDBJ whole genome shotgun (WGS) entry which is preliminary data.</text>
</comment>
<protein>
    <submittedName>
        <fullName evidence="3">Fimbrial protein</fullName>
    </submittedName>
</protein>
<evidence type="ECO:0000259" key="2">
    <source>
        <dbReference type="Pfam" id="PF00419"/>
    </source>
</evidence>
<reference evidence="4" key="1">
    <citation type="journal article" date="2019" name="Int. J. Syst. Evol. Microbiol.">
        <title>The Global Catalogue of Microorganisms (GCM) 10K type strain sequencing project: providing services to taxonomists for standard genome sequencing and annotation.</title>
        <authorList>
            <consortium name="The Broad Institute Genomics Platform"/>
            <consortium name="The Broad Institute Genome Sequencing Center for Infectious Disease"/>
            <person name="Wu L."/>
            <person name="Ma J."/>
        </authorList>
    </citation>
    <scope>NUCLEOTIDE SEQUENCE [LARGE SCALE GENOMIC DNA]</scope>
    <source>
        <strain evidence="4">KCTC 42195</strain>
    </source>
</reference>
<feature type="chain" id="PRO_5047303062" evidence="1">
    <location>
        <begin position="22"/>
        <end position="168"/>
    </location>
</feature>
<dbReference type="Proteomes" id="UP001595636">
    <property type="component" value="Unassembled WGS sequence"/>
</dbReference>
<dbReference type="InterPro" id="IPR050263">
    <property type="entry name" value="Bact_Fimbrial_Adh_Pro"/>
</dbReference>
<evidence type="ECO:0000313" key="3">
    <source>
        <dbReference type="EMBL" id="MFC3627043.1"/>
    </source>
</evidence>
<dbReference type="Pfam" id="PF00419">
    <property type="entry name" value="Fimbrial"/>
    <property type="match status" value="1"/>
</dbReference>
<dbReference type="InterPro" id="IPR000259">
    <property type="entry name" value="Adhesion_dom_fimbrial"/>
</dbReference>
<accession>A0ABV7TWC5</accession>
<dbReference type="Gene3D" id="2.60.40.1090">
    <property type="entry name" value="Fimbrial-type adhesion domain"/>
    <property type="match status" value="1"/>
</dbReference>
<dbReference type="PANTHER" id="PTHR33420">
    <property type="entry name" value="FIMBRIAL SUBUNIT ELFA-RELATED"/>
    <property type="match status" value="1"/>
</dbReference>
<feature type="domain" description="Fimbrial-type adhesion" evidence="2">
    <location>
        <begin position="27"/>
        <end position="167"/>
    </location>
</feature>
<evidence type="ECO:0000256" key="1">
    <source>
        <dbReference type="SAM" id="SignalP"/>
    </source>
</evidence>
<keyword evidence="4" id="KW-1185">Reference proteome</keyword>
<gene>
    <name evidence="3" type="ORF">ACFOKJ_13065</name>
</gene>
<feature type="signal peptide" evidence="1">
    <location>
        <begin position="1"/>
        <end position="21"/>
    </location>
</feature>
<sequence>MKTLAIITTAILTLATAAAQASDGTITVNGSLTANTCTINNGTGNNITVNLPTLSTASLKSSGQTAGSTKFSIQLSSCTATQAQTYFEAGNTIAADGNLLNAGSAANVEVQLLNNQGNAINLNTNTNSQQVNIAAGAASLDYYAQYYATGQTGPGSVTSTVKYTVSYN</sequence>